<evidence type="ECO:0000313" key="4">
    <source>
        <dbReference type="Proteomes" id="UP000828390"/>
    </source>
</evidence>
<sequence>MDLQVENSWFLDSTKVAGHHKAVLLLRIGSSTLERKVAACTPQTQTDIMFSVHIGDEMEKCSLPLDGFLPTSYIFAALHQTVDDSVTFSGTLTKIMTEASLSFFDPASTPARHQLKYKCSFKFPDRVRVMRNLHPHVSSASDVEMLDTSNRPWRRKCEEVMGFTGYGSHSQFGGVFKEALACASLSRRCYRLFSSIIVKHQDLHVSVTANMFRGVAGARDEQFIFNCLRRVDDCEMSLADMNSALKKDKQSTRGASEDIGCLRTEISSLKRQLREKDEALKEAREQLWRLQELRQDQQQPDVYSFIATPLQRRCTYSRPVYAPSESEDEETTTTDRPPTKNFLPSESEDEESTTSAGEQPPTDYILKLSDSEDEETTNTDEQPPTKKSNNQPKELSSNNKTETQRSRRNRHQVKKLIVGQAVSAKYRAVRNGELFEEWFEGTIVSVMLSGEKVKVKFEDGCERVLGPQDIKLL</sequence>
<dbReference type="AlphaFoldDB" id="A0A9D4JMA6"/>
<dbReference type="Gene3D" id="2.30.30.140">
    <property type="match status" value="1"/>
</dbReference>
<keyword evidence="4" id="KW-1185">Reference proteome</keyword>
<feature type="coiled-coil region" evidence="1">
    <location>
        <begin position="259"/>
        <end position="296"/>
    </location>
</feature>
<accession>A0A9D4JMA6</accession>
<proteinExistence type="predicted"/>
<evidence type="ECO:0000256" key="2">
    <source>
        <dbReference type="SAM" id="MobiDB-lite"/>
    </source>
</evidence>
<protein>
    <submittedName>
        <fullName evidence="3">Uncharacterized protein</fullName>
    </submittedName>
</protein>
<comment type="caution">
    <text evidence="3">The sequence shown here is derived from an EMBL/GenBank/DDBJ whole genome shotgun (WGS) entry which is preliminary data.</text>
</comment>
<evidence type="ECO:0000313" key="3">
    <source>
        <dbReference type="EMBL" id="KAH3812647.1"/>
    </source>
</evidence>
<reference evidence="3" key="2">
    <citation type="submission" date="2020-11" db="EMBL/GenBank/DDBJ databases">
        <authorList>
            <person name="McCartney M.A."/>
            <person name="Auch B."/>
            <person name="Kono T."/>
            <person name="Mallez S."/>
            <person name="Becker A."/>
            <person name="Gohl D.M."/>
            <person name="Silverstein K.A.T."/>
            <person name="Koren S."/>
            <person name="Bechman K.B."/>
            <person name="Herman A."/>
            <person name="Abrahante J.E."/>
            <person name="Garbe J."/>
        </authorList>
    </citation>
    <scope>NUCLEOTIDE SEQUENCE</scope>
    <source>
        <strain evidence="3">Duluth1</strain>
        <tissue evidence="3">Whole animal</tissue>
    </source>
</reference>
<evidence type="ECO:0000256" key="1">
    <source>
        <dbReference type="SAM" id="Coils"/>
    </source>
</evidence>
<dbReference type="OrthoDB" id="6115117at2759"/>
<organism evidence="3 4">
    <name type="scientific">Dreissena polymorpha</name>
    <name type="common">Zebra mussel</name>
    <name type="synonym">Mytilus polymorpha</name>
    <dbReference type="NCBI Taxonomy" id="45954"/>
    <lineage>
        <taxon>Eukaryota</taxon>
        <taxon>Metazoa</taxon>
        <taxon>Spiralia</taxon>
        <taxon>Lophotrochozoa</taxon>
        <taxon>Mollusca</taxon>
        <taxon>Bivalvia</taxon>
        <taxon>Autobranchia</taxon>
        <taxon>Heteroconchia</taxon>
        <taxon>Euheterodonta</taxon>
        <taxon>Imparidentia</taxon>
        <taxon>Neoheterodontei</taxon>
        <taxon>Myida</taxon>
        <taxon>Dreissenoidea</taxon>
        <taxon>Dreissenidae</taxon>
        <taxon>Dreissena</taxon>
    </lineage>
</organism>
<dbReference type="EMBL" id="JAIWYP010000006">
    <property type="protein sequence ID" value="KAH3812647.1"/>
    <property type="molecule type" value="Genomic_DNA"/>
</dbReference>
<dbReference type="CDD" id="cd04508">
    <property type="entry name" value="Tudor_SF"/>
    <property type="match status" value="1"/>
</dbReference>
<dbReference type="Proteomes" id="UP000828390">
    <property type="component" value="Unassembled WGS sequence"/>
</dbReference>
<feature type="compositionally biased region" description="Polar residues" evidence="2">
    <location>
        <begin position="385"/>
        <end position="401"/>
    </location>
</feature>
<reference evidence="3" key="1">
    <citation type="journal article" date="2019" name="bioRxiv">
        <title>The Genome of the Zebra Mussel, Dreissena polymorpha: A Resource for Invasive Species Research.</title>
        <authorList>
            <person name="McCartney M.A."/>
            <person name="Auch B."/>
            <person name="Kono T."/>
            <person name="Mallez S."/>
            <person name="Zhang Y."/>
            <person name="Obille A."/>
            <person name="Becker A."/>
            <person name="Abrahante J.E."/>
            <person name="Garbe J."/>
            <person name="Badalamenti J.P."/>
            <person name="Herman A."/>
            <person name="Mangelson H."/>
            <person name="Liachko I."/>
            <person name="Sullivan S."/>
            <person name="Sone E.D."/>
            <person name="Koren S."/>
            <person name="Silverstein K.A.T."/>
            <person name="Beckman K.B."/>
            <person name="Gohl D.M."/>
        </authorList>
    </citation>
    <scope>NUCLEOTIDE SEQUENCE</scope>
    <source>
        <strain evidence="3">Duluth1</strain>
        <tissue evidence="3">Whole animal</tissue>
    </source>
</reference>
<name>A0A9D4JMA6_DREPO</name>
<keyword evidence="1" id="KW-0175">Coiled coil</keyword>
<feature type="region of interest" description="Disordered" evidence="2">
    <location>
        <begin position="318"/>
        <end position="413"/>
    </location>
</feature>
<gene>
    <name evidence="3" type="ORF">DPMN_141084</name>
</gene>